<organism evidence="4 5">
    <name type="scientific">Elysia crispata</name>
    <name type="common">lettuce slug</name>
    <dbReference type="NCBI Taxonomy" id="231223"/>
    <lineage>
        <taxon>Eukaryota</taxon>
        <taxon>Metazoa</taxon>
        <taxon>Spiralia</taxon>
        <taxon>Lophotrochozoa</taxon>
        <taxon>Mollusca</taxon>
        <taxon>Gastropoda</taxon>
        <taxon>Heterobranchia</taxon>
        <taxon>Euthyneura</taxon>
        <taxon>Panpulmonata</taxon>
        <taxon>Sacoglossa</taxon>
        <taxon>Placobranchoidea</taxon>
        <taxon>Plakobranchidae</taxon>
        <taxon>Elysia</taxon>
    </lineage>
</organism>
<reference evidence="4" key="1">
    <citation type="journal article" date="2023" name="G3 (Bethesda)">
        <title>A reference genome for the long-term kleptoplast-retaining sea slug Elysia crispata morphotype clarki.</title>
        <authorList>
            <person name="Eastman K.E."/>
            <person name="Pendleton A.L."/>
            <person name="Shaikh M.A."/>
            <person name="Suttiyut T."/>
            <person name="Ogas R."/>
            <person name="Tomko P."/>
            <person name="Gavelis G."/>
            <person name="Widhalm J.R."/>
            <person name="Wisecaver J.H."/>
        </authorList>
    </citation>
    <scope>NUCLEOTIDE SEQUENCE</scope>
    <source>
        <strain evidence="4">ECLA1</strain>
    </source>
</reference>
<feature type="region of interest" description="Disordered" evidence="2">
    <location>
        <begin position="593"/>
        <end position="619"/>
    </location>
</feature>
<sequence>MRADLHPLRGLSRTPLDDPHPIDSIKDIDLFERTCGHNLQKALKSQQDTPCSSGRSSPTIKETQSPLSVSQGGWTTGNTTERSSLDSSYSLADFDKQAANTVSQHFEEFEAALYEGQSPSHVTPRPGPSFLHGISPSLLHGGASSFVDGGSTSPQSDLARECREWSSQFPHLRVLGKQACPIRDLGFYHVPSTDSSSTGSRPTSSSLLLEVTDHDISMSSDSQGLSVTGHTVSAARAPNDALVASERDSWSAAATAYSFLVEEVIAEDGLYEEIIAVDYKNIYEDNLEHKQQITPRRRKVGFPPITPNACVKDSVTSGAFDHIWQEIMSWMRPLLKRYTSEITDSKHDDVTPYSPRHPTQSTPIPRDLSFIRQHGGALSMQRSHTHVGSSTDRSIDGILHISSIPLQNRNQLLDPSESSGLGGQVRPGSSLQSGTHPRPMSHLRASVGHARAATRGGRLAPMPKNLNNEEEKTSRHAAIDALRVRGRTPMSSELLLTSPAPFHRNGSLPPLEMERRKLHQGYRATSAIDNKDTRLLSFRDRPHHLAEQARPNTTHAMRSETPFGNTLNRRSSTPLGNTITARNTLLANKSLDVRGNSLQPGDTSHFHPDIQEDQQESPGEEIYRTHWNAAQSSHGMNPRRNRATHMLGQSPYLVSALLKPQLTAFFTA</sequence>
<feature type="region of interest" description="Disordered" evidence="2">
    <location>
        <begin position="409"/>
        <end position="475"/>
    </location>
</feature>
<feature type="compositionally biased region" description="Polar residues" evidence="2">
    <location>
        <begin position="409"/>
        <end position="419"/>
    </location>
</feature>
<feature type="region of interest" description="Disordered" evidence="2">
    <location>
        <begin position="41"/>
        <end position="82"/>
    </location>
</feature>
<feature type="region of interest" description="Disordered" evidence="2">
    <location>
        <begin position="545"/>
        <end position="576"/>
    </location>
</feature>
<dbReference type="Pfam" id="PF12516">
    <property type="entry name" value="DUF3719"/>
    <property type="match status" value="1"/>
</dbReference>
<dbReference type="InterPro" id="IPR039630">
    <property type="entry name" value="FAM149"/>
</dbReference>
<proteinExistence type="inferred from homology"/>
<evidence type="ECO:0000313" key="5">
    <source>
        <dbReference type="Proteomes" id="UP001283361"/>
    </source>
</evidence>
<dbReference type="PANTHER" id="PTHR31997">
    <property type="entry name" value="AGAP003710-PA"/>
    <property type="match status" value="1"/>
</dbReference>
<evidence type="ECO:0000256" key="1">
    <source>
        <dbReference type="ARBA" id="ARBA00008309"/>
    </source>
</evidence>
<feature type="region of interest" description="Disordered" evidence="2">
    <location>
        <begin position="1"/>
        <end position="22"/>
    </location>
</feature>
<dbReference type="InterPro" id="IPR022194">
    <property type="entry name" value="DUF3719"/>
</dbReference>
<evidence type="ECO:0000259" key="3">
    <source>
        <dbReference type="Pfam" id="PF12516"/>
    </source>
</evidence>
<dbReference type="AlphaFoldDB" id="A0AAE1ECN3"/>
<protein>
    <recommendedName>
        <fullName evidence="3">DUF3719 domain-containing protein</fullName>
    </recommendedName>
</protein>
<dbReference type="PANTHER" id="PTHR31997:SF1">
    <property type="entry name" value="AGAP003710-PA"/>
    <property type="match status" value="1"/>
</dbReference>
<accession>A0AAE1ECN3</accession>
<feature type="compositionally biased region" description="Polar residues" evidence="2">
    <location>
        <begin position="43"/>
        <end position="82"/>
    </location>
</feature>
<name>A0AAE1ECN3_9GAST</name>
<dbReference type="EMBL" id="JAWDGP010000269">
    <property type="protein sequence ID" value="KAK3802052.1"/>
    <property type="molecule type" value="Genomic_DNA"/>
</dbReference>
<keyword evidence="5" id="KW-1185">Reference proteome</keyword>
<evidence type="ECO:0000256" key="2">
    <source>
        <dbReference type="SAM" id="MobiDB-lite"/>
    </source>
</evidence>
<comment type="similarity">
    <text evidence="1">Belongs to the FAM149 family.</text>
</comment>
<feature type="region of interest" description="Disordered" evidence="2">
    <location>
        <begin position="345"/>
        <end position="367"/>
    </location>
</feature>
<gene>
    <name evidence="4" type="ORF">RRG08_064645</name>
</gene>
<feature type="domain" description="DUF3719" evidence="3">
    <location>
        <begin position="153"/>
        <end position="205"/>
    </location>
</feature>
<dbReference type="Proteomes" id="UP001283361">
    <property type="component" value="Unassembled WGS sequence"/>
</dbReference>
<evidence type="ECO:0000313" key="4">
    <source>
        <dbReference type="EMBL" id="KAK3802052.1"/>
    </source>
</evidence>
<feature type="compositionally biased region" description="Polar residues" evidence="2">
    <location>
        <begin position="550"/>
        <end position="576"/>
    </location>
</feature>
<comment type="caution">
    <text evidence="4">The sequence shown here is derived from an EMBL/GenBank/DDBJ whole genome shotgun (WGS) entry which is preliminary data.</text>
</comment>